<sequence>MEIRSRNWHIPDSDARMSGLYVCWEQLNIESRDFVTLTHLPSRQFPDHLISQIWVKSSLSGVSATPDLRSGAAGFCQTPLKVGCGGSGPVKLPQRVVLFRTKFCQTESCAKVAARWSDTRSSCCGPPHGVSDLEDLRPVEVLDWLATRQGVVLLSRSTNLRRENQTALSKRPPAGAFRLQAEIYGTPDDISSCCFRKSVWMLTLGGESRPPLRDESPTVTYRMPGHPERYPQLLKETVGQSCTKAN</sequence>
<name>A0AAD7CHY9_MYCRO</name>
<dbReference type="AlphaFoldDB" id="A0AAD7CHY9"/>
<gene>
    <name evidence="2" type="ORF">B0H17DRAFT_1147729</name>
</gene>
<evidence type="ECO:0000313" key="3">
    <source>
        <dbReference type="Proteomes" id="UP001221757"/>
    </source>
</evidence>
<organism evidence="2 3">
    <name type="scientific">Mycena rosella</name>
    <name type="common">Pink bonnet</name>
    <name type="synonym">Agaricus rosellus</name>
    <dbReference type="NCBI Taxonomy" id="1033263"/>
    <lineage>
        <taxon>Eukaryota</taxon>
        <taxon>Fungi</taxon>
        <taxon>Dikarya</taxon>
        <taxon>Basidiomycota</taxon>
        <taxon>Agaricomycotina</taxon>
        <taxon>Agaricomycetes</taxon>
        <taxon>Agaricomycetidae</taxon>
        <taxon>Agaricales</taxon>
        <taxon>Marasmiineae</taxon>
        <taxon>Mycenaceae</taxon>
        <taxon>Mycena</taxon>
    </lineage>
</organism>
<keyword evidence="3" id="KW-1185">Reference proteome</keyword>
<proteinExistence type="predicted"/>
<protein>
    <submittedName>
        <fullName evidence="2">Uncharacterized protein</fullName>
    </submittedName>
</protein>
<dbReference type="Proteomes" id="UP001221757">
    <property type="component" value="Unassembled WGS sequence"/>
</dbReference>
<feature type="region of interest" description="Disordered" evidence="1">
    <location>
        <begin position="208"/>
        <end position="230"/>
    </location>
</feature>
<accession>A0AAD7CHY9</accession>
<evidence type="ECO:0000256" key="1">
    <source>
        <dbReference type="SAM" id="MobiDB-lite"/>
    </source>
</evidence>
<comment type="caution">
    <text evidence="2">The sequence shown here is derived from an EMBL/GenBank/DDBJ whole genome shotgun (WGS) entry which is preliminary data.</text>
</comment>
<reference evidence="2" key="1">
    <citation type="submission" date="2023-03" db="EMBL/GenBank/DDBJ databases">
        <title>Massive genome expansion in bonnet fungi (Mycena s.s.) driven by repeated elements and novel gene families across ecological guilds.</title>
        <authorList>
            <consortium name="Lawrence Berkeley National Laboratory"/>
            <person name="Harder C.B."/>
            <person name="Miyauchi S."/>
            <person name="Viragh M."/>
            <person name="Kuo A."/>
            <person name="Thoen E."/>
            <person name="Andreopoulos B."/>
            <person name="Lu D."/>
            <person name="Skrede I."/>
            <person name="Drula E."/>
            <person name="Henrissat B."/>
            <person name="Morin E."/>
            <person name="Kohler A."/>
            <person name="Barry K."/>
            <person name="LaButti K."/>
            <person name="Morin E."/>
            <person name="Salamov A."/>
            <person name="Lipzen A."/>
            <person name="Mereny Z."/>
            <person name="Hegedus B."/>
            <person name="Baldrian P."/>
            <person name="Stursova M."/>
            <person name="Weitz H."/>
            <person name="Taylor A."/>
            <person name="Grigoriev I.V."/>
            <person name="Nagy L.G."/>
            <person name="Martin F."/>
            <person name="Kauserud H."/>
        </authorList>
    </citation>
    <scope>NUCLEOTIDE SEQUENCE</scope>
    <source>
        <strain evidence="2">CBHHK067</strain>
    </source>
</reference>
<dbReference type="EMBL" id="JARKIE010000364">
    <property type="protein sequence ID" value="KAJ7649323.1"/>
    <property type="molecule type" value="Genomic_DNA"/>
</dbReference>
<evidence type="ECO:0000313" key="2">
    <source>
        <dbReference type="EMBL" id="KAJ7649323.1"/>
    </source>
</evidence>